<comment type="caution">
    <text evidence="2">The sequence shown here is derived from an EMBL/GenBank/DDBJ whole genome shotgun (WGS) entry which is preliminary data.</text>
</comment>
<name>A0A8H3WB06_9PEZI</name>
<evidence type="ECO:0000313" key="2">
    <source>
        <dbReference type="EMBL" id="KAF0322835.1"/>
    </source>
</evidence>
<dbReference type="Proteomes" id="UP000434172">
    <property type="component" value="Unassembled WGS sequence"/>
</dbReference>
<proteinExistence type="predicted"/>
<sequence length="71" mass="7865">MRELQPRMRLPSLRGGGKRNDSTIQICDQDRGHAYGALRHTGVGNASHAFRCPLPPRCLCYTSGRQGLLCL</sequence>
<gene>
    <name evidence="2" type="ORF">GQ607_009835</name>
</gene>
<accession>A0A8H3WB06</accession>
<dbReference type="AlphaFoldDB" id="A0A8H3WB06"/>
<evidence type="ECO:0000256" key="1">
    <source>
        <dbReference type="SAM" id="MobiDB-lite"/>
    </source>
</evidence>
<evidence type="ECO:0000313" key="3">
    <source>
        <dbReference type="Proteomes" id="UP000434172"/>
    </source>
</evidence>
<protein>
    <submittedName>
        <fullName evidence="2">Uncharacterized protein</fullName>
    </submittedName>
</protein>
<keyword evidence="3" id="KW-1185">Reference proteome</keyword>
<organism evidence="2 3">
    <name type="scientific">Colletotrichum asianum</name>
    <dbReference type="NCBI Taxonomy" id="702518"/>
    <lineage>
        <taxon>Eukaryota</taxon>
        <taxon>Fungi</taxon>
        <taxon>Dikarya</taxon>
        <taxon>Ascomycota</taxon>
        <taxon>Pezizomycotina</taxon>
        <taxon>Sordariomycetes</taxon>
        <taxon>Hypocreomycetidae</taxon>
        <taxon>Glomerellales</taxon>
        <taxon>Glomerellaceae</taxon>
        <taxon>Colletotrichum</taxon>
        <taxon>Colletotrichum gloeosporioides species complex</taxon>
    </lineage>
</organism>
<reference evidence="2 3" key="1">
    <citation type="submission" date="2019-12" db="EMBL/GenBank/DDBJ databases">
        <title>A genome sequence resource for the geographically widespread anthracnose pathogen Colletotrichum asianum.</title>
        <authorList>
            <person name="Meng Y."/>
        </authorList>
    </citation>
    <scope>NUCLEOTIDE SEQUENCE [LARGE SCALE GENOMIC DNA]</scope>
    <source>
        <strain evidence="2 3">ICMP 18580</strain>
    </source>
</reference>
<dbReference type="EMBL" id="WOWK01000057">
    <property type="protein sequence ID" value="KAF0322835.1"/>
    <property type="molecule type" value="Genomic_DNA"/>
</dbReference>
<feature type="region of interest" description="Disordered" evidence="1">
    <location>
        <begin position="1"/>
        <end position="24"/>
    </location>
</feature>